<dbReference type="CDD" id="cd00947">
    <property type="entry name" value="TBP_aldolase_IIB"/>
    <property type="match status" value="1"/>
</dbReference>
<keyword evidence="8" id="KW-1185">Reference proteome</keyword>
<feature type="binding site" evidence="5">
    <location>
        <begin position="210"/>
        <end position="212"/>
    </location>
    <ligand>
        <name>dihydroxyacetone phosphate</name>
        <dbReference type="ChEBI" id="CHEBI:57642"/>
    </ligand>
</feature>
<comment type="caution">
    <text evidence="7">The sequence shown here is derived from an EMBL/GenBank/DDBJ whole genome shotgun (WGS) entry which is preliminary data.</text>
</comment>
<dbReference type="NCBIfam" id="TIGR00167">
    <property type="entry name" value="cbbA"/>
    <property type="match status" value="1"/>
</dbReference>
<feature type="binding site" evidence="6">
    <location>
        <position position="181"/>
    </location>
    <ligand>
        <name>Zn(2+)</name>
        <dbReference type="ChEBI" id="CHEBI:29105"/>
        <label>1</label>
        <note>catalytic</note>
    </ligand>
</feature>
<feature type="binding site" evidence="6">
    <location>
        <position position="105"/>
    </location>
    <ligand>
        <name>Zn(2+)</name>
        <dbReference type="ChEBI" id="CHEBI:29105"/>
        <label>2</label>
    </ligand>
</feature>
<evidence type="ECO:0000256" key="3">
    <source>
        <dbReference type="ARBA" id="ARBA00023239"/>
    </source>
</evidence>
<dbReference type="NCBIfam" id="TIGR01859">
    <property type="entry name" value="fruc_bis_ald"/>
    <property type="match status" value="1"/>
</dbReference>
<evidence type="ECO:0000256" key="6">
    <source>
        <dbReference type="PIRSR" id="PIRSR001359-3"/>
    </source>
</evidence>
<dbReference type="PIRSF" id="PIRSF001359">
    <property type="entry name" value="F_bP_aldolase_II"/>
    <property type="match status" value="1"/>
</dbReference>
<evidence type="ECO:0000313" key="7">
    <source>
        <dbReference type="EMBL" id="KXB65045.1"/>
    </source>
</evidence>
<proteinExistence type="predicted"/>
<dbReference type="InterPro" id="IPR050246">
    <property type="entry name" value="Class_II_FBP_aldolase"/>
</dbReference>
<evidence type="ECO:0000256" key="5">
    <source>
        <dbReference type="PIRSR" id="PIRSR001359-2"/>
    </source>
</evidence>
<keyword evidence="2 6" id="KW-0862">Zinc</keyword>
<feature type="binding site" evidence="6">
    <location>
        <position position="135"/>
    </location>
    <ligand>
        <name>Zn(2+)</name>
        <dbReference type="ChEBI" id="CHEBI:29105"/>
        <label>2</label>
    </ligand>
</feature>
<feature type="binding site" evidence="6">
    <location>
        <position position="209"/>
    </location>
    <ligand>
        <name>Zn(2+)</name>
        <dbReference type="ChEBI" id="CHEBI:29105"/>
        <label>1</label>
        <note>catalytic</note>
    </ligand>
</feature>
<dbReference type="InterPro" id="IPR000771">
    <property type="entry name" value="FBA_II"/>
</dbReference>
<dbReference type="GO" id="GO:0030388">
    <property type="term" value="P:fructose 1,6-bisphosphate metabolic process"/>
    <property type="evidence" value="ECO:0007669"/>
    <property type="project" value="InterPro"/>
</dbReference>
<keyword evidence="1 6" id="KW-0479">Metal-binding</keyword>
<gene>
    <name evidence="7" type="ORF">HMPREF1863_01553</name>
</gene>
<dbReference type="GO" id="GO:0008270">
    <property type="term" value="F:zinc ion binding"/>
    <property type="evidence" value="ECO:0007669"/>
    <property type="project" value="InterPro"/>
</dbReference>
<evidence type="ECO:0000313" key="8">
    <source>
        <dbReference type="Proteomes" id="UP000070442"/>
    </source>
</evidence>
<dbReference type="Pfam" id="PF01116">
    <property type="entry name" value="F_bP_aldolase"/>
    <property type="match status" value="1"/>
</dbReference>
<feature type="binding site" evidence="6">
    <location>
        <position position="84"/>
    </location>
    <ligand>
        <name>Zn(2+)</name>
        <dbReference type="ChEBI" id="CHEBI:29105"/>
        <label>1</label>
        <note>catalytic</note>
    </ligand>
</feature>
<dbReference type="InterPro" id="IPR011289">
    <property type="entry name" value="Fruc_bis_ald_class-2"/>
</dbReference>
<feature type="binding site" evidence="5">
    <location>
        <begin position="231"/>
        <end position="234"/>
    </location>
    <ligand>
        <name>dihydroxyacetone phosphate</name>
        <dbReference type="ChEBI" id="CHEBI:57642"/>
    </ligand>
</feature>
<dbReference type="PANTHER" id="PTHR30304:SF0">
    <property type="entry name" value="D-TAGATOSE-1,6-BISPHOSPHATE ALDOLASE SUBUNIT GATY-RELATED"/>
    <property type="match status" value="1"/>
</dbReference>
<dbReference type="PROSITE" id="PS00806">
    <property type="entry name" value="ALDOLASE_CLASS_II_2"/>
    <property type="match status" value="1"/>
</dbReference>
<dbReference type="GO" id="GO:0004332">
    <property type="term" value="F:fructose-bisphosphate aldolase activity"/>
    <property type="evidence" value="ECO:0007669"/>
    <property type="project" value="InterPro"/>
</dbReference>
<dbReference type="Proteomes" id="UP000070442">
    <property type="component" value="Unassembled WGS sequence"/>
</dbReference>
<keyword evidence="3" id="KW-0456">Lyase</keyword>
<dbReference type="EMBL" id="LSDG01000045">
    <property type="protein sequence ID" value="KXB65045.1"/>
    <property type="molecule type" value="Genomic_DNA"/>
</dbReference>
<organism evidence="7 8">
    <name type="scientific">Aedoeadaptatus coxii</name>
    <dbReference type="NCBI Taxonomy" id="755172"/>
    <lineage>
        <taxon>Bacteria</taxon>
        <taxon>Bacillati</taxon>
        <taxon>Bacillota</taxon>
        <taxon>Tissierellia</taxon>
        <taxon>Tissierellales</taxon>
        <taxon>Peptoniphilaceae</taxon>
        <taxon>Aedoeadaptatus</taxon>
    </lineage>
</organism>
<dbReference type="PANTHER" id="PTHR30304">
    <property type="entry name" value="D-TAGATOSE-1,6-BISPHOSPHATE ALDOLASE"/>
    <property type="match status" value="1"/>
</dbReference>
<sequence length="287" mass="31112">MFMLVTGKQILEHADQNGYAVGAFNVNNMEIIQAIAEAAGDLKAPVILQASQGAIKYAGVEYITSLVKTTAGLIDVPMALHLDHGTDFDEIMKCIRNGFTSVMIDASKHELEENIRLTKEIVRIAHSVGVSVEAELGKIGGTEDHIVVSESEATYTDPEEARIFVEETGVDSLAIAVGTAHGVYKGEPKVDIERIKEIDRVVSVPLVLHGSSGVPYDTLENAVKAGIRKINIDTDIRASFATSVKEFVEANPSEIDPRKILKPARARMADTVKEKIKVFGSDGKAWK</sequence>
<dbReference type="GO" id="GO:0006096">
    <property type="term" value="P:glycolytic process"/>
    <property type="evidence" value="ECO:0007669"/>
    <property type="project" value="InterPro"/>
</dbReference>
<evidence type="ECO:0000256" key="4">
    <source>
        <dbReference type="PIRSR" id="PIRSR001359-1"/>
    </source>
</evidence>
<comment type="cofactor">
    <cofactor evidence="6">
        <name>Zn(2+)</name>
        <dbReference type="ChEBI" id="CHEBI:29105"/>
    </cofactor>
    <text evidence="6">Binds 2 Zn(2+) ions per subunit. One is catalytic and the other provides a structural contribution.</text>
</comment>
<name>A0A134ABJ8_9FIRM</name>
<reference evidence="8" key="1">
    <citation type="submission" date="2016-01" db="EMBL/GenBank/DDBJ databases">
        <authorList>
            <person name="Mitreva M."/>
            <person name="Pepin K.H."/>
            <person name="Mihindukulasuriya K.A."/>
            <person name="Fulton R."/>
            <person name="Fronick C."/>
            <person name="O'Laughlin M."/>
            <person name="Miner T."/>
            <person name="Herter B."/>
            <person name="Rosa B.A."/>
            <person name="Cordes M."/>
            <person name="Tomlinson C."/>
            <person name="Wollam A."/>
            <person name="Palsikar V.B."/>
            <person name="Mardis E.R."/>
            <person name="Wilson R.K."/>
        </authorList>
    </citation>
    <scope>NUCLEOTIDE SEQUENCE [LARGE SCALE GENOMIC DNA]</scope>
    <source>
        <strain evidence="8">DNF00729</strain>
    </source>
</reference>
<dbReference type="PATRIC" id="fig|755172.3.peg.1513"/>
<dbReference type="STRING" id="755172.HMPREF1863_01553"/>
<dbReference type="Gene3D" id="3.20.20.70">
    <property type="entry name" value="Aldolase class I"/>
    <property type="match status" value="1"/>
</dbReference>
<protein>
    <submittedName>
        <fullName evidence="7">Fructose-1,6-bisphosphate aldolase, class II</fullName>
    </submittedName>
</protein>
<accession>A0A134ABJ8</accession>
<dbReference type="NCBIfam" id="NF009497">
    <property type="entry name" value="PRK12857.1"/>
    <property type="match status" value="1"/>
</dbReference>
<feature type="binding site" evidence="5">
    <location>
        <position position="182"/>
    </location>
    <ligand>
        <name>dihydroxyacetone phosphate</name>
        <dbReference type="ChEBI" id="CHEBI:57642"/>
    </ligand>
</feature>
<dbReference type="SUPFAM" id="SSF51569">
    <property type="entry name" value="Aldolase"/>
    <property type="match status" value="1"/>
</dbReference>
<evidence type="ECO:0000256" key="1">
    <source>
        <dbReference type="ARBA" id="ARBA00022723"/>
    </source>
</evidence>
<evidence type="ECO:0000256" key="2">
    <source>
        <dbReference type="ARBA" id="ARBA00022833"/>
    </source>
</evidence>
<feature type="active site" description="Proton donor" evidence="4">
    <location>
        <position position="83"/>
    </location>
</feature>
<dbReference type="AlphaFoldDB" id="A0A134ABJ8"/>
<dbReference type="InterPro" id="IPR013785">
    <property type="entry name" value="Aldolase_TIM"/>
</dbReference>